<feature type="region of interest" description="Disordered" evidence="1">
    <location>
        <begin position="566"/>
        <end position="591"/>
    </location>
</feature>
<organism evidence="2 3">
    <name type="scientific">Obba rivulosa</name>
    <dbReference type="NCBI Taxonomy" id="1052685"/>
    <lineage>
        <taxon>Eukaryota</taxon>
        <taxon>Fungi</taxon>
        <taxon>Dikarya</taxon>
        <taxon>Basidiomycota</taxon>
        <taxon>Agaricomycotina</taxon>
        <taxon>Agaricomycetes</taxon>
        <taxon>Polyporales</taxon>
        <taxon>Gelatoporiaceae</taxon>
        <taxon>Obba</taxon>
    </lineage>
</organism>
<evidence type="ECO:0000313" key="3">
    <source>
        <dbReference type="Proteomes" id="UP000250043"/>
    </source>
</evidence>
<feature type="compositionally biased region" description="Low complexity" evidence="1">
    <location>
        <begin position="96"/>
        <end position="110"/>
    </location>
</feature>
<keyword evidence="3" id="KW-1185">Reference proteome</keyword>
<dbReference type="Proteomes" id="UP000250043">
    <property type="component" value="Unassembled WGS sequence"/>
</dbReference>
<feature type="compositionally biased region" description="Polar residues" evidence="1">
    <location>
        <begin position="506"/>
        <end position="515"/>
    </location>
</feature>
<proteinExistence type="predicted"/>
<feature type="region of interest" description="Disordered" evidence="1">
    <location>
        <begin position="344"/>
        <end position="553"/>
    </location>
</feature>
<gene>
    <name evidence="2" type="ORF">OBBRIDRAFT_260021</name>
</gene>
<feature type="compositionally biased region" description="Polar residues" evidence="1">
    <location>
        <begin position="431"/>
        <end position="444"/>
    </location>
</feature>
<feature type="region of interest" description="Disordered" evidence="1">
    <location>
        <begin position="206"/>
        <end position="242"/>
    </location>
</feature>
<sequence length="689" mass="72308">MGMIPPTLPKVVPSAMSRGENATFSDVIVLSDSEGEVDNDESGTFKLKKPCCRCSVGGPRVSARQRNIPAPYIRTSVSPEARARAARRSALKRARASQSGASSLGSSGRSETVESPDPDEAQSISSKRPRLSTRPQVISLPAKRTNAVLQKMFANQAIRVHHRGLVSANEDEQGYEESIAAPPAEVQSEQGEHRGSGIGMQIDTEAQNRHGAGGPSCDTSGGRHMTQAQPHPGQASKKKGFGSDFFDARPVSASRGRGRDIVSRLRSISLEYVDPPTSFAAVDVSAVDPSRRNVRPATATHEYKLGHADDDLRAESVELEDITVNPVTAAAVSQLSTQLDGANFPGGVEDHRSPPLGTSDRCKPVRETTIADSPYQDAEHAGNNLRSGSLPAAAHDRARHRSARGLLFLAPPSPSTNNRAPTAHAPPAVPMQQSKDAADTSSPQAVPASTREAVGGSPQQLRTPARPGRSSPLLGDLRARPQSLVGAAPITWARPSGLPPSRERSTSLQRGSQGAATPLPDRSSRADEASGSARSGRDCHAAEMAPQSAGSASDCLRARELVQGVSSRSHENATKLSEARPAVEGGSSPVAKTAATGAAPMIAGPIVASSDEPDHLARFVDGLRVRMSPSQVATLREIGLEDDGRIRAVGFWSDIALAGLAARLEAEGFSFVDAVTIVEGLKAAAGRLD</sequence>
<evidence type="ECO:0000313" key="2">
    <source>
        <dbReference type="EMBL" id="OCH86096.1"/>
    </source>
</evidence>
<evidence type="ECO:0000256" key="1">
    <source>
        <dbReference type="SAM" id="MobiDB-lite"/>
    </source>
</evidence>
<accession>A0A8E2DGM2</accession>
<feature type="region of interest" description="Disordered" evidence="1">
    <location>
        <begin position="56"/>
        <end position="139"/>
    </location>
</feature>
<dbReference type="EMBL" id="KV722544">
    <property type="protein sequence ID" value="OCH86096.1"/>
    <property type="molecule type" value="Genomic_DNA"/>
</dbReference>
<protein>
    <submittedName>
        <fullName evidence="2">Uncharacterized protein</fullName>
    </submittedName>
</protein>
<name>A0A8E2DGM2_9APHY</name>
<reference evidence="2 3" key="1">
    <citation type="submission" date="2016-07" db="EMBL/GenBank/DDBJ databases">
        <title>Draft genome of the white-rot fungus Obba rivulosa 3A-2.</title>
        <authorList>
            <consortium name="DOE Joint Genome Institute"/>
            <person name="Miettinen O."/>
            <person name="Riley R."/>
            <person name="Acob R."/>
            <person name="Barry K."/>
            <person name="Cullen D."/>
            <person name="De Vries R."/>
            <person name="Hainaut M."/>
            <person name="Hatakka A."/>
            <person name="Henrissat B."/>
            <person name="Hilden K."/>
            <person name="Kuo R."/>
            <person name="Labutti K."/>
            <person name="Lipzen A."/>
            <person name="Makela M.R."/>
            <person name="Sandor L."/>
            <person name="Spatafora J.W."/>
            <person name="Grigoriev I.V."/>
            <person name="Hibbett D.S."/>
        </authorList>
    </citation>
    <scope>NUCLEOTIDE SEQUENCE [LARGE SCALE GENOMIC DNA]</scope>
    <source>
        <strain evidence="2 3">3A-2</strain>
    </source>
</reference>
<feature type="compositionally biased region" description="Basic residues" evidence="1">
    <location>
        <begin position="84"/>
        <end position="95"/>
    </location>
</feature>
<dbReference type="AlphaFoldDB" id="A0A8E2DGM2"/>
<dbReference type="OrthoDB" id="10685270at2759"/>